<proteinExistence type="predicted"/>
<organism evidence="1 2">
    <name type="scientific">Streptomyces polygonati</name>
    <dbReference type="NCBI Taxonomy" id="1617087"/>
    <lineage>
        <taxon>Bacteria</taxon>
        <taxon>Bacillati</taxon>
        <taxon>Actinomycetota</taxon>
        <taxon>Actinomycetes</taxon>
        <taxon>Kitasatosporales</taxon>
        <taxon>Streptomycetaceae</taxon>
        <taxon>Streptomyces</taxon>
    </lineage>
</organism>
<comment type="caution">
    <text evidence="1">The sequence shown here is derived from an EMBL/GenBank/DDBJ whole genome shotgun (WGS) entry which is preliminary data.</text>
</comment>
<dbReference type="EMBL" id="JBHSBB010000024">
    <property type="protein sequence ID" value="MFC4035313.1"/>
    <property type="molecule type" value="Genomic_DNA"/>
</dbReference>
<name>A0ABV8HTI1_9ACTN</name>
<evidence type="ECO:0000313" key="1">
    <source>
        <dbReference type="EMBL" id="MFC4035313.1"/>
    </source>
</evidence>
<evidence type="ECO:0000313" key="2">
    <source>
        <dbReference type="Proteomes" id="UP001595765"/>
    </source>
</evidence>
<protein>
    <submittedName>
        <fullName evidence="1">Uncharacterized protein</fullName>
    </submittedName>
</protein>
<gene>
    <name evidence="1" type="ORF">ACFO3J_28145</name>
</gene>
<dbReference type="RefSeq" id="WP_386435058.1">
    <property type="nucleotide sequence ID" value="NZ_JBHSBB010000024.1"/>
</dbReference>
<reference evidence="2" key="1">
    <citation type="journal article" date="2019" name="Int. J. Syst. Evol. Microbiol.">
        <title>The Global Catalogue of Microorganisms (GCM) 10K type strain sequencing project: providing services to taxonomists for standard genome sequencing and annotation.</title>
        <authorList>
            <consortium name="The Broad Institute Genomics Platform"/>
            <consortium name="The Broad Institute Genome Sequencing Center for Infectious Disease"/>
            <person name="Wu L."/>
            <person name="Ma J."/>
        </authorList>
    </citation>
    <scope>NUCLEOTIDE SEQUENCE [LARGE SCALE GENOMIC DNA]</scope>
    <source>
        <strain evidence="2">CGMCC 4.7237</strain>
    </source>
</reference>
<accession>A0ABV8HTI1</accession>
<dbReference type="Proteomes" id="UP001595765">
    <property type="component" value="Unassembled WGS sequence"/>
</dbReference>
<sequence length="159" mass="16601">MTGDKRTRIIIVELSENDTTDLPSLLRELVQVSSESLLVKGEIHMGDTYNVEQAGAVGPHSKATKNTFVKHQGDPGTFDLATLATQLATLRAALKSEAVDPEHDAAVGAVAQAEVSAKNGDEEGALAHLRAAGKWTLDIARKIGTEIAALAIAHAIAGG</sequence>
<keyword evidence="2" id="KW-1185">Reference proteome</keyword>